<accession>A0ABN6K7D2</accession>
<dbReference type="PROSITE" id="PS51384">
    <property type="entry name" value="FAD_FR"/>
    <property type="match status" value="1"/>
</dbReference>
<feature type="domain" description="FAD-binding FR-type" evidence="1">
    <location>
        <begin position="8"/>
        <end position="135"/>
    </location>
</feature>
<dbReference type="Pfam" id="PF08021">
    <property type="entry name" value="FAD_binding_9"/>
    <property type="match status" value="1"/>
</dbReference>
<dbReference type="Gene3D" id="3.40.50.80">
    <property type="entry name" value="Nucleotide-binding domain of ferredoxin-NADP reductase (FNR) module"/>
    <property type="match status" value="1"/>
</dbReference>
<dbReference type="RefSeq" id="WP_223912079.1">
    <property type="nucleotide sequence ID" value="NZ_AP025017.1"/>
</dbReference>
<dbReference type="InterPro" id="IPR039261">
    <property type="entry name" value="FNR_nucleotide-bd"/>
</dbReference>
<dbReference type="InterPro" id="IPR007037">
    <property type="entry name" value="SIP_rossman_dom"/>
</dbReference>
<dbReference type="InterPro" id="IPR017938">
    <property type="entry name" value="Riboflavin_synthase-like_b-brl"/>
</dbReference>
<dbReference type="Pfam" id="PF04954">
    <property type="entry name" value="SIP"/>
    <property type="match status" value="1"/>
</dbReference>
<proteinExistence type="predicted"/>
<dbReference type="Gene3D" id="2.40.30.10">
    <property type="entry name" value="Translation factors"/>
    <property type="match status" value="1"/>
</dbReference>
<evidence type="ECO:0000259" key="1">
    <source>
        <dbReference type="PROSITE" id="PS51384"/>
    </source>
</evidence>
<gene>
    <name evidence="2" type="ORF">MANAM107_10820</name>
</gene>
<reference evidence="2 3" key="1">
    <citation type="submission" date="2021-08" db="EMBL/GenBank/DDBJ databases">
        <title>Whole genome sequence of novel Actinomyces species strain MAS-1.</title>
        <authorList>
            <person name="Saito M."/>
            <person name="Kuwahara N."/>
            <person name="Takizawa T."/>
            <person name="Gotouda H."/>
            <person name="Ochiai T."/>
        </authorList>
    </citation>
    <scope>NUCLEOTIDE SEQUENCE [LARGE SCALE GENOMIC DNA]</scope>
    <source>
        <strain evidence="2 3">MAS-1</strain>
    </source>
</reference>
<dbReference type="InterPro" id="IPR013113">
    <property type="entry name" value="SIP_FAD-bd"/>
</dbReference>
<evidence type="ECO:0000313" key="2">
    <source>
        <dbReference type="EMBL" id="BDA64248.1"/>
    </source>
</evidence>
<dbReference type="PANTHER" id="PTHR30157:SF0">
    <property type="entry name" value="NADPH-DEPENDENT FERRIC-CHELATE REDUCTASE"/>
    <property type="match status" value="1"/>
</dbReference>
<protein>
    <recommendedName>
        <fullName evidence="1">FAD-binding FR-type domain-containing protein</fullName>
    </recommendedName>
</protein>
<dbReference type="Proteomes" id="UP000824496">
    <property type="component" value="Chromosome"/>
</dbReference>
<sequence>MSGSTAPFRFFGVTVARVLDLSASMRRLTLTGPDLDRFGDPGWDQRIKLVLPSPEAGYDHLPTGEGWYRQWLALPEELRPPIRTYTTRAVRRDSHEVDVDMVLHGAAGPAGRWAQAAQTGSRAILLGPDAGYEGDPGGVDFVPPQITERFLLCGDETAAPAIARILQDLPTNARGLAVVELPTEADAAYLPAHPGFEVRPLGREGRPHGELLVQGLRRAAAELCPVGTPQEVEEIDVDHDLLWEVPRTAKGGAVLKRTTLYAWLAGEAGAVRAMRRHLVAERGIDRRSVAFMGYWRQGRAES</sequence>
<dbReference type="SUPFAM" id="SSF63380">
    <property type="entry name" value="Riboflavin synthase domain-like"/>
    <property type="match status" value="1"/>
</dbReference>
<dbReference type="InterPro" id="IPR017927">
    <property type="entry name" value="FAD-bd_FR_type"/>
</dbReference>
<evidence type="ECO:0000313" key="3">
    <source>
        <dbReference type="Proteomes" id="UP000824496"/>
    </source>
</evidence>
<dbReference type="EMBL" id="AP025017">
    <property type="protein sequence ID" value="BDA64248.1"/>
    <property type="molecule type" value="Genomic_DNA"/>
</dbReference>
<keyword evidence="3" id="KW-1185">Reference proteome</keyword>
<organism evidence="2 3">
    <name type="scientific">Actinomyces capricornis</name>
    <dbReference type="NCBI Taxonomy" id="2755559"/>
    <lineage>
        <taxon>Bacteria</taxon>
        <taxon>Bacillati</taxon>
        <taxon>Actinomycetota</taxon>
        <taxon>Actinomycetes</taxon>
        <taxon>Actinomycetales</taxon>
        <taxon>Actinomycetaceae</taxon>
        <taxon>Actinomyces</taxon>
    </lineage>
</organism>
<dbReference type="PANTHER" id="PTHR30157">
    <property type="entry name" value="FERRIC REDUCTASE, NADPH-DEPENDENT"/>
    <property type="match status" value="1"/>
</dbReference>
<dbReference type="InterPro" id="IPR039374">
    <property type="entry name" value="SIP_fam"/>
</dbReference>
<dbReference type="CDD" id="cd06193">
    <property type="entry name" value="siderophore_interacting"/>
    <property type="match status" value="1"/>
</dbReference>
<name>A0ABN6K7D2_9ACTO</name>